<keyword evidence="1" id="KW-0812">Transmembrane</keyword>
<dbReference type="EMBL" id="PYXZ01000001">
    <property type="protein sequence ID" value="PUA82251.1"/>
    <property type="molecule type" value="Genomic_DNA"/>
</dbReference>
<dbReference type="Proteomes" id="UP000244867">
    <property type="component" value="Unassembled WGS sequence"/>
</dbReference>
<dbReference type="RefSeq" id="WP_108342437.1">
    <property type="nucleotide sequence ID" value="NZ_PYXZ01000001.1"/>
</dbReference>
<feature type="transmembrane region" description="Helical" evidence="1">
    <location>
        <begin position="12"/>
        <end position="34"/>
    </location>
</feature>
<keyword evidence="3" id="KW-1185">Reference proteome</keyword>
<evidence type="ECO:0000313" key="3">
    <source>
        <dbReference type="Proteomes" id="UP000244867"/>
    </source>
</evidence>
<gene>
    <name evidence="2" type="ORF">C7S10_00345</name>
</gene>
<keyword evidence="1" id="KW-0472">Membrane</keyword>
<feature type="transmembrane region" description="Helical" evidence="1">
    <location>
        <begin position="40"/>
        <end position="61"/>
    </location>
</feature>
<name>A0A2R7Z0V1_9ACTN</name>
<proteinExistence type="predicted"/>
<evidence type="ECO:0000313" key="2">
    <source>
        <dbReference type="EMBL" id="PUA82251.1"/>
    </source>
</evidence>
<reference evidence="2 3" key="1">
    <citation type="submission" date="2018-03" db="EMBL/GenBank/DDBJ databases">
        <authorList>
            <person name="Keele B.F."/>
        </authorList>
    </citation>
    <scope>NUCLEOTIDE SEQUENCE [LARGE SCALE GENOMIC DNA]</scope>
    <source>
        <strain evidence="2 3">IB-3</strain>
    </source>
</reference>
<protein>
    <submittedName>
        <fullName evidence="2">Uncharacterized protein</fullName>
    </submittedName>
</protein>
<accession>A0A2R7Z0V1</accession>
<dbReference type="OrthoDB" id="3785215at2"/>
<keyword evidence="1" id="KW-1133">Transmembrane helix</keyword>
<sequence length="125" mass="13171">MPDSTTEPSKRSTLELSLPQLVAGAVAAATATILSSRLDLMGTVLGAVVASLVSAVVAASVSSWWHRMREVRDWVPQRIKGIVVGTGALALLVVAFHTGVDLLTADVPHSSFAGRWLAEVGLDRR</sequence>
<dbReference type="AlphaFoldDB" id="A0A2R7Z0V1"/>
<feature type="transmembrane region" description="Helical" evidence="1">
    <location>
        <begin position="82"/>
        <end position="100"/>
    </location>
</feature>
<evidence type="ECO:0000256" key="1">
    <source>
        <dbReference type="SAM" id="Phobius"/>
    </source>
</evidence>
<comment type="caution">
    <text evidence="2">The sequence shown here is derived from an EMBL/GenBank/DDBJ whole genome shotgun (WGS) entry which is preliminary data.</text>
</comment>
<organism evidence="2 3">
    <name type="scientific">Nocardioides currus</name>
    <dbReference type="NCBI Taxonomy" id="2133958"/>
    <lineage>
        <taxon>Bacteria</taxon>
        <taxon>Bacillati</taxon>
        <taxon>Actinomycetota</taxon>
        <taxon>Actinomycetes</taxon>
        <taxon>Propionibacteriales</taxon>
        <taxon>Nocardioidaceae</taxon>
        <taxon>Nocardioides</taxon>
    </lineage>
</organism>